<dbReference type="STRING" id="1890683.A0A427XMQ9"/>
<proteinExistence type="predicted"/>
<dbReference type="Gene3D" id="3.40.50.2000">
    <property type="entry name" value="Glycogen Phosphorylase B"/>
    <property type="match status" value="2"/>
</dbReference>
<dbReference type="OrthoDB" id="5835829at2759"/>
<dbReference type="EMBL" id="RSCD01000037">
    <property type="protein sequence ID" value="RSH80108.1"/>
    <property type="molecule type" value="Genomic_DNA"/>
</dbReference>
<evidence type="ECO:0008006" key="5">
    <source>
        <dbReference type="Google" id="ProtNLM"/>
    </source>
</evidence>
<dbReference type="AlphaFoldDB" id="A0A427XMQ9"/>
<evidence type="ECO:0000313" key="3">
    <source>
        <dbReference type="EMBL" id="RSH80108.1"/>
    </source>
</evidence>
<keyword evidence="2" id="KW-0808">Transferase</keyword>
<dbReference type="SUPFAM" id="SSF53756">
    <property type="entry name" value="UDP-Glycosyltransferase/glycogen phosphorylase"/>
    <property type="match status" value="1"/>
</dbReference>
<gene>
    <name evidence="3" type="ORF">EHS25_007310</name>
</gene>
<sequence>MSAPTILFLTSPEHGQANVQFATIAALQQLHPEVDIHLGSCESLRPRVPEGVTFHPIVGRGMSSYYDLKTTDPVKIKAILDYVTTRPTVSGFFEGGKKILSFMFPFSNEEYLESAKCVEELVAELKPTLTLVDNFYGQATDGLQKSGVPWAKLSPNTVKEAAGGEQGNAIFSYPAPGIGFSYPLPWYLYPINVLALIWLKTWIVKYDPTQKRLNKARHAAGYRGLVPLFGKRTVPILCVSHPDVELPLTVPDGVVCCGPILSATKPLVDVDPELNDWVNRGPVILIVLGSHWRMTEEYAQNVLEACYAILAARPDVRVLWKLQKFGEYDVKVDHERLRIVSWLKADPYAVLATGQVVCSINHGGSNSYHEALATGTPQIILSPWYDCHDFGMRVEWLGHGKWGNRKSAPNCSAPELIQALMAVVGPSPDAHEAVKFRTLAARAADTINTRRSTIPGLVGDTSGLATGREVAAEWIWQQSTALLKTA</sequence>
<keyword evidence="1" id="KW-0328">Glycosyltransferase</keyword>
<dbReference type="GO" id="GO:0008194">
    <property type="term" value="F:UDP-glycosyltransferase activity"/>
    <property type="evidence" value="ECO:0007669"/>
    <property type="project" value="TreeGrafter"/>
</dbReference>
<accession>A0A427XMQ9</accession>
<dbReference type="PANTHER" id="PTHR48043:SF145">
    <property type="entry name" value="FI06409P-RELATED"/>
    <property type="match status" value="1"/>
</dbReference>
<protein>
    <recommendedName>
        <fullName evidence="5">UDP-glycosyltransferases domain-containing protein</fullName>
    </recommendedName>
</protein>
<evidence type="ECO:0000256" key="2">
    <source>
        <dbReference type="ARBA" id="ARBA00022679"/>
    </source>
</evidence>
<comment type="caution">
    <text evidence="3">The sequence shown here is derived from an EMBL/GenBank/DDBJ whole genome shotgun (WGS) entry which is preliminary data.</text>
</comment>
<name>A0A427XMQ9_9TREE</name>
<organism evidence="3 4">
    <name type="scientific">Saitozyma podzolica</name>
    <dbReference type="NCBI Taxonomy" id="1890683"/>
    <lineage>
        <taxon>Eukaryota</taxon>
        <taxon>Fungi</taxon>
        <taxon>Dikarya</taxon>
        <taxon>Basidiomycota</taxon>
        <taxon>Agaricomycotina</taxon>
        <taxon>Tremellomycetes</taxon>
        <taxon>Tremellales</taxon>
        <taxon>Trimorphomycetaceae</taxon>
        <taxon>Saitozyma</taxon>
    </lineage>
</organism>
<dbReference type="PANTHER" id="PTHR48043">
    <property type="entry name" value="EG:EG0003.4 PROTEIN-RELATED"/>
    <property type="match status" value="1"/>
</dbReference>
<dbReference type="Proteomes" id="UP000279259">
    <property type="component" value="Unassembled WGS sequence"/>
</dbReference>
<dbReference type="InterPro" id="IPR050271">
    <property type="entry name" value="UDP-glycosyltransferase"/>
</dbReference>
<evidence type="ECO:0000313" key="4">
    <source>
        <dbReference type="Proteomes" id="UP000279259"/>
    </source>
</evidence>
<evidence type="ECO:0000256" key="1">
    <source>
        <dbReference type="ARBA" id="ARBA00022676"/>
    </source>
</evidence>
<keyword evidence="4" id="KW-1185">Reference proteome</keyword>
<reference evidence="3 4" key="1">
    <citation type="submission" date="2018-11" db="EMBL/GenBank/DDBJ databases">
        <title>Genome sequence of Saitozyma podzolica DSM 27192.</title>
        <authorList>
            <person name="Aliyu H."/>
            <person name="Gorte O."/>
            <person name="Ochsenreither K."/>
        </authorList>
    </citation>
    <scope>NUCLEOTIDE SEQUENCE [LARGE SCALE GENOMIC DNA]</scope>
    <source>
        <strain evidence="3 4">DSM 27192</strain>
    </source>
</reference>